<evidence type="ECO:0000256" key="4">
    <source>
        <dbReference type="ARBA" id="ARBA00022692"/>
    </source>
</evidence>
<keyword evidence="6 7" id="KW-0472">Membrane</keyword>
<feature type="transmembrane region" description="Helical" evidence="7">
    <location>
        <begin position="71"/>
        <end position="89"/>
    </location>
</feature>
<keyword evidence="3" id="KW-0813">Transport</keyword>
<evidence type="ECO:0000256" key="3">
    <source>
        <dbReference type="ARBA" id="ARBA00022448"/>
    </source>
</evidence>
<feature type="transmembrane region" description="Helical" evidence="7">
    <location>
        <begin position="209"/>
        <end position="230"/>
    </location>
</feature>
<feature type="domain" description="Major facilitator superfamily (MFS) profile" evidence="8">
    <location>
        <begin position="5"/>
        <end position="382"/>
    </location>
</feature>
<evidence type="ECO:0000259" key="8">
    <source>
        <dbReference type="PROSITE" id="PS50850"/>
    </source>
</evidence>
<dbReference type="InterPro" id="IPR020846">
    <property type="entry name" value="MFS_dom"/>
</dbReference>
<dbReference type="SUPFAM" id="SSF103473">
    <property type="entry name" value="MFS general substrate transporter"/>
    <property type="match status" value="1"/>
</dbReference>
<comment type="caution">
    <text evidence="9">The sequence shown here is derived from an EMBL/GenBank/DDBJ whole genome shotgun (WGS) entry which is preliminary data.</text>
</comment>
<dbReference type="InterPro" id="IPR036259">
    <property type="entry name" value="MFS_trans_sf"/>
</dbReference>
<comment type="similarity">
    <text evidence="2">Belongs to the major facilitator superfamily.</text>
</comment>
<dbReference type="AlphaFoldDB" id="A0A939H9A2"/>
<evidence type="ECO:0000256" key="1">
    <source>
        <dbReference type="ARBA" id="ARBA00004651"/>
    </source>
</evidence>
<feature type="transmembrane region" description="Helical" evidence="7">
    <location>
        <begin position="364"/>
        <end position="383"/>
    </location>
</feature>
<dbReference type="PANTHER" id="PTHR23514:SF3">
    <property type="entry name" value="BYPASS OF STOP CODON PROTEIN 6"/>
    <property type="match status" value="1"/>
</dbReference>
<evidence type="ECO:0000256" key="5">
    <source>
        <dbReference type="ARBA" id="ARBA00022989"/>
    </source>
</evidence>
<feature type="transmembrane region" description="Helical" evidence="7">
    <location>
        <begin position="330"/>
        <end position="352"/>
    </location>
</feature>
<evidence type="ECO:0000256" key="2">
    <source>
        <dbReference type="ARBA" id="ARBA00008335"/>
    </source>
</evidence>
<accession>A0A939H9A2</accession>
<evidence type="ECO:0000313" key="10">
    <source>
        <dbReference type="Proteomes" id="UP000664218"/>
    </source>
</evidence>
<dbReference type="Proteomes" id="UP000664218">
    <property type="component" value="Unassembled WGS sequence"/>
</dbReference>
<keyword evidence="4 7" id="KW-0812">Transmembrane</keyword>
<dbReference type="GO" id="GO:0022857">
    <property type="term" value="F:transmembrane transporter activity"/>
    <property type="evidence" value="ECO:0007669"/>
    <property type="project" value="InterPro"/>
</dbReference>
<gene>
    <name evidence="9" type="ORF">J3A84_00155</name>
</gene>
<protein>
    <submittedName>
        <fullName evidence="9">MFS transporter</fullName>
    </submittedName>
</protein>
<reference evidence="9" key="1">
    <citation type="submission" date="2021-03" db="EMBL/GenBank/DDBJ databases">
        <title>Proteiniclasticum marinus sp. nov., isolated from tidal flat sediment.</title>
        <authorList>
            <person name="Namirimu T."/>
            <person name="Yang J.-A."/>
            <person name="Yang S.-H."/>
            <person name="Kim Y.-J."/>
            <person name="Kwon K.K."/>
        </authorList>
    </citation>
    <scope>NUCLEOTIDE SEQUENCE</scope>
    <source>
        <strain evidence="9">SCR006</strain>
    </source>
</reference>
<proteinExistence type="inferred from homology"/>
<feature type="transmembrane region" description="Helical" evidence="7">
    <location>
        <begin position="128"/>
        <end position="150"/>
    </location>
</feature>
<evidence type="ECO:0000256" key="6">
    <source>
        <dbReference type="ARBA" id="ARBA00023136"/>
    </source>
</evidence>
<sequence>MATFFLIVIYAAFIGLGLPDSALGASWPVMHQSLGIPIENAGILSVLTTGGTILSSFLSGRVTRRFGTGKVTLISVLMTALALLGFSLAPDFYWLAFLTLPLGLGAGSVDAALNGYVSLNYEAKHMSWLHSFWGVGATAGPMILSFFLLTSSGWRAGYRVISIIQLGIVLLLFLTLPLWKRFEGKNVSDQEEEDAHETREEDSLYKIPGVRYAILSFFAYCGVEMTMGLWGSSYLVNFIGYSAETAARYTSLYFGGITLGRFLTGFITMKLSFRTIIRGGILSILLGILLILSGISLFLFPGFLLVGLGCAPIFPGMIHETPTRFGKAHAQSIIGIQVAFAYMGSTFMPALFGLLAGRGYLELFTPYLFTLLALLLFSTEKINTMMKKRIMIRKQQNKIIS</sequence>
<dbReference type="InterPro" id="IPR011701">
    <property type="entry name" value="MFS"/>
</dbReference>
<organism evidence="9 10">
    <name type="scientific">Proteiniclasticum aestuarii</name>
    <dbReference type="NCBI Taxonomy" id="2817862"/>
    <lineage>
        <taxon>Bacteria</taxon>
        <taxon>Bacillati</taxon>
        <taxon>Bacillota</taxon>
        <taxon>Clostridia</taxon>
        <taxon>Eubacteriales</taxon>
        <taxon>Clostridiaceae</taxon>
        <taxon>Proteiniclasticum</taxon>
    </lineage>
</organism>
<keyword evidence="10" id="KW-1185">Reference proteome</keyword>
<feature type="transmembrane region" description="Helical" evidence="7">
    <location>
        <begin position="40"/>
        <end position="59"/>
    </location>
</feature>
<dbReference type="Pfam" id="PF07690">
    <property type="entry name" value="MFS_1"/>
    <property type="match status" value="1"/>
</dbReference>
<dbReference type="Gene3D" id="1.20.1250.20">
    <property type="entry name" value="MFS general substrate transporter like domains"/>
    <property type="match status" value="1"/>
</dbReference>
<keyword evidence="5 7" id="KW-1133">Transmembrane helix</keyword>
<dbReference type="PANTHER" id="PTHR23514">
    <property type="entry name" value="BYPASS OF STOP CODON PROTEIN 6"/>
    <property type="match status" value="1"/>
</dbReference>
<name>A0A939H9A2_9CLOT</name>
<comment type="subcellular location">
    <subcellularLocation>
        <location evidence="1">Cell membrane</location>
        <topology evidence="1">Multi-pass membrane protein</topology>
    </subcellularLocation>
</comment>
<evidence type="ECO:0000256" key="7">
    <source>
        <dbReference type="SAM" id="Phobius"/>
    </source>
</evidence>
<feature type="transmembrane region" description="Helical" evidence="7">
    <location>
        <begin position="250"/>
        <end position="268"/>
    </location>
</feature>
<dbReference type="PROSITE" id="PS50850">
    <property type="entry name" value="MFS"/>
    <property type="match status" value="1"/>
</dbReference>
<dbReference type="GO" id="GO:0005886">
    <property type="term" value="C:plasma membrane"/>
    <property type="evidence" value="ECO:0007669"/>
    <property type="project" value="UniProtKB-SubCell"/>
</dbReference>
<feature type="transmembrane region" description="Helical" evidence="7">
    <location>
        <begin position="156"/>
        <end position="179"/>
    </location>
</feature>
<evidence type="ECO:0000313" key="9">
    <source>
        <dbReference type="EMBL" id="MBO1263450.1"/>
    </source>
</evidence>
<dbReference type="RefSeq" id="WP_207597974.1">
    <property type="nucleotide sequence ID" value="NZ_JAFNJU010000001.1"/>
</dbReference>
<dbReference type="EMBL" id="JAFNJU010000001">
    <property type="protein sequence ID" value="MBO1263450.1"/>
    <property type="molecule type" value="Genomic_DNA"/>
</dbReference>
<dbReference type="InterPro" id="IPR051788">
    <property type="entry name" value="MFS_Transporter"/>
</dbReference>